<dbReference type="PATRIC" id="fig|1141662.3.peg.2662"/>
<dbReference type="InterPro" id="IPR000468">
    <property type="entry name" value="Barstar"/>
</dbReference>
<gene>
    <name evidence="3" type="ORF">OOA_13102</name>
</gene>
<dbReference type="Proteomes" id="UP000009336">
    <property type="component" value="Unassembled WGS sequence"/>
</dbReference>
<organism evidence="3 4">
    <name type="scientific">Providencia burhodogranariea DSM 19968</name>
    <dbReference type="NCBI Taxonomy" id="1141662"/>
    <lineage>
        <taxon>Bacteria</taxon>
        <taxon>Pseudomonadati</taxon>
        <taxon>Pseudomonadota</taxon>
        <taxon>Gammaproteobacteria</taxon>
        <taxon>Enterobacterales</taxon>
        <taxon>Morganellaceae</taxon>
        <taxon>Providencia</taxon>
    </lineage>
</organism>
<protein>
    <submittedName>
        <fullName evidence="3">Ribonuclease inhibitor</fullName>
    </submittedName>
</protein>
<evidence type="ECO:0000259" key="2">
    <source>
        <dbReference type="Pfam" id="PF01337"/>
    </source>
</evidence>
<evidence type="ECO:0000256" key="1">
    <source>
        <dbReference type="ARBA" id="ARBA00006845"/>
    </source>
</evidence>
<dbReference type="AlphaFoldDB" id="K8WGD4"/>
<dbReference type="InterPro" id="IPR035905">
    <property type="entry name" value="Barstar-like_sf"/>
</dbReference>
<comment type="similarity">
    <text evidence="1">Belongs to the barstar family.</text>
</comment>
<evidence type="ECO:0000313" key="4">
    <source>
        <dbReference type="Proteomes" id="UP000009336"/>
    </source>
</evidence>
<accession>K8WGD4</accession>
<dbReference type="SUPFAM" id="SSF52038">
    <property type="entry name" value="Barstar-related"/>
    <property type="match status" value="1"/>
</dbReference>
<feature type="domain" description="Barstar (barnase inhibitor)" evidence="2">
    <location>
        <begin position="4"/>
        <end position="83"/>
    </location>
</feature>
<dbReference type="eggNOG" id="COG2732">
    <property type="taxonomic scope" value="Bacteria"/>
</dbReference>
<proteinExistence type="inferred from homology"/>
<dbReference type="EMBL" id="AKKL01000035">
    <property type="protein sequence ID" value="EKT59614.1"/>
    <property type="molecule type" value="Genomic_DNA"/>
</dbReference>
<comment type="caution">
    <text evidence="3">The sequence shown here is derived from an EMBL/GenBank/DDBJ whole genome shotgun (WGS) entry which is preliminary data.</text>
</comment>
<dbReference type="HOGENOM" id="CLU_121832_2_0_6"/>
<dbReference type="Pfam" id="PF01337">
    <property type="entry name" value="Barstar"/>
    <property type="match status" value="1"/>
</dbReference>
<dbReference type="STRING" id="1141662.OOA_13102"/>
<keyword evidence="4" id="KW-1185">Reference proteome</keyword>
<sequence>MSNIVIFNFQQIDSIDDFYRQFELQFSLPAWFGKNLDALWDMLSAGIELPVAIVFTHMSEEQQIEFEDIIAIMHDANALWGDELIFVCENGDIKHINE</sequence>
<name>K8WGD4_9GAMM</name>
<dbReference type="Gene3D" id="3.30.370.10">
    <property type="entry name" value="Barstar-like"/>
    <property type="match status" value="1"/>
</dbReference>
<dbReference type="OrthoDB" id="7575400at2"/>
<evidence type="ECO:0000313" key="3">
    <source>
        <dbReference type="EMBL" id="EKT59614.1"/>
    </source>
</evidence>
<reference evidence="3 4" key="1">
    <citation type="journal article" date="2012" name="BMC Genomics">
        <title>Comparative genomics of bacteria in the genus Providencia isolated from wild Drosophila melanogaster.</title>
        <authorList>
            <person name="Galac M.R."/>
            <person name="Lazzaro B.P."/>
        </authorList>
    </citation>
    <scope>NUCLEOTIDE SEQUENCE [LARGE SCALE GENOMIC DNA]</scope>
    <source>
        <strain evidence="3 4">DSM 19968</strain>
    </source>
</reference>
<dbReference type="RefSeq" id="WP_008912614.1">
    <property type="nucleotide sequence ID" value="NZ_KB233223.1"/>
</dbReference>